<name>A0A1J9Q8S8_9EURO</name>
<feature type="compositionally biased region" description="Polar residues" evidence="1">
    <location>
        <begin position="674"/>
        <end position="685"/>
    </location>
</feature>
<dbReference type="EMBL" id="LGRN01000417">
    <property type="protein sequence ID" value="OJD12340.1"/>
    <property type="molecule type" value="Genomic_DNA"/>
</dbReference>
<dbReference type="STRING" id="1447872.A0A1J9Q8S8"/>
<feature type="compositionally biased region" description="Polar residues" evidence="1">
    <location>
        <begin position="599"/>
        <end position="608"/>
    </location>
</feature>
<feature type="compositionally biased region" description="Basic residues" evidence="1">
    <location>
        <begin position="7"/>
        <end position="19"/>
    </location>
</feature>
<feature type="region of interest" description="Disordered" evidence="1">
    <location>
        <begin position="594"/>
        <end position="613"/>
    </location>
</feature>
<sequence length="861" mass="94313">MEVLYSKKTHRRSRSRKKKPTETVESIVPGRAPVGFVTTECVLMDSNIPIGASGGGGDDDDEDVQKGCGVDDRVVVTATTTATTIENNDIHHSGNGRKQTAMTTTSAERIPMPIRYPIQSEKQLADAEAHSSTTQPPEAIPLTNLTSPPANREILIACPSSSALAASEPNTAICSRSSFTEIKAADQIVSQPMRLVNCSSENIFRDSSCSYSHFWTARSRKSSGELDDIDNLPSSRPISLSSFAVRTHNRNKGSKSWIPFSLEDLDNTPTSNEMDCHIQNHAARPPAQFLTPSATAGNHPLRNVTTIDPRSNVYGYYSTSPQRAHQWPQGMRQQPYAGHTEKLGYYQQNLVANIPHQNLRSATIPHTTIVTPGTGPRMMAPDDISPTKHEEKQALRALQYTMVAQSYLQTGHYPPGFTSDTSGTAQNIHPTNSGTGAGYYERPTGPKPSQTQPPGHIDQNYSLHQTPMIQENGDAHNSGYGPDQIQPSWIPGNSSNIGIAGTAAETFQGTENMKHAPSSLLTQPPVSLKPHNSYQTNVNTSPQRFDSGQQSNVELYGLTKYLNNVITTSQTAHDSNQRSQIQVKDCEGNVHPVPFTADSIKSSHNNLQLDPPPIKNAATLQIQRTPKSVQTQGSLPDSSCTSTSMPLTYACSNGPSKVSPVFTSSYIGRPDSGETISKPANSPQSRFKFKFPPPGLPIPENFQGVRADKSYFGEETPASRLVQSNIWFHTDARGEDHFRQRITEIAREEARRHNAIKMPLRVGEQEGVAEAGTVLLGHVLANLRSYILRDSHQTKGFANFGSTPKHGYEFPAHSARRSFLDIDPVTDPWKLLPRRHPLPKTPLVAYGEKNGRENQKKNSSS</sequence>
<keyword evidence="3" id="KW-1185">Reference proteome</keyword>
<feature type="region of interest" description="Disordered" evidence="1">
    <location>
        <begin position="1"/>
        <end position="24"/>
    </location>
</feature>
<proteinExistence type="predicted"/>
<dbReference type="Proteomes" id="UP000182235">
    <property type="component" value="Unassembled WGS sequence"/>
</dbReference>
<reference evidence="2 3" key="1">
    <citation type="submission" date="2015-07" db="EMBL/GenBank/DDBJ databases">
        <title>Emmonsia species relationships and genome sequence.</title>
        <authorList>
            <consortium name="The Broad Institute Genomics Platform"/>
            <person name="Cuomo C.A."/>
            <person name="Munoz J.F."/>
            <person name="Imamovic A."/>
            <person name="Priest M.E."/>
            <person name="Young S."/>
            <person name="Clay O.K."/>
            <person name="McEwen J.G."/>
        </authorList>
    </citation>
    <scope>NUCLEOTIDE SEQUENCE [LARGE SCALE GENOMIC DNA]</scope>
    <source>
        <strain evidence="2 3">UAMH 9510</strain>
    </source>
</reference>
<evidence type="ECO:0000313" key="2">
    <source>
        <dbReference type="EMBL" id="OJD12340.1"/>
    </source>
</evidence>
<dbReference type="AlphaFoldDB" id="A0A1J9Q8S8"/>
<protein>
    <submittedName>
        <fullName evidence="2">Uncharacterized protein</fullName>
    </submittedName>
</protein>
<dbReference type="OrthoDB" id="10251048at2759"/>
<feature type="region of interest" description="Disordered" evidence="1">
    <location>
        <begin position="122"/>
        <end position="143"/>
    </location>
</feature>
<evidence type="ECO:0000256" key="1">
    <source>
        <dbReference type="SAM" id="MobiDB-lite"/>
    </source>
</evidence>
<feature type="region of interest" description="Disordered" evidence="1">
    <location>
        <begin position="662"/>
        <end position="686"/>
    </location>
</feature>
<organism evidence="2 3">
    <name type="scientific">Emergomyces pasteurianus Ep9510</name>
    <dbReference type="NCBI Taxonomy" id="1447872"/>
    <lineage>
        <taxon>Eukaryota</taxon>
        <taxon>Fungi</taxon>
        <taxon>Dikarya</taxon>
        <taxon>Ascomycota</taxon>
        <taxon>Pezizomycotina</taxon>
        <taxon>Eurotiomycetes</taxon>
        <taxon>Eurotiomycetidae</taxon>
        <taxon>Onygenales</taxon>
        <taxon>Ajellomycetaceae</taxon>
        <taxon>Emergomyces</taxon>
    </lineage>
</organism>
<gene>
    <name evidence="2" type="ORF">AJ78_07047</name>
</gene>
<feature type="compositionally biased region" description="Basic and acidic residues" evidence="1">
    <location>
        <begin position="849"/>
        <end position="861"/>
    </location>
</feature>
<feature type="region of interest" description="Disordered" evidence="1">
    <location>
        <begin position="834"/>
        <end position="861"/>
    </location>
</feature>
<comment type="caution">
    <text evidence="2">The sequence shown here is derived from an EMBL/GenBank/DDBJ whole genome shotgun (WGS) entry which is preliminary data.</text>
</comment>
<accession>A0A1J9Q8S8</accession>
<dbReference type="VEuPathDB" id="FungiDB:AJ78_07047"/>
<evidence type="ECO:0000313" key="3">
    <source>
        <dbReference type="Proteomes" id="UP000182235"/>
    </source>
</evidence>